<proteinExistence type="predicted"/>
<evidence type="ECO:0000256" key="1">
    <source>
        <dbReference type="SAM" id="MobiDB-lite"/>
    </source>
</evidence>
<name>A0A8C3SV47_CHESE</name>
<reference evidence="2" key="2">
    <citation type="submission" date="2025-09" db="UniProtKB">
        <authorList>
            <consortium name="Ensembl"/>
        </authorList>
    </citation>
    <scope>IDENTIFICATION</scope>
</reference>
<evidence type="ECO:0000313" key="2">
    <source>
        <dbReference type="Ensembl" id="ENSCSRP00000019348.1"/>
    </source>
</evidence>
<dbReference type="Proteomes" id="UP000694403">
    <property type="component" value="Unplaced"/>
</dbReference>
<dbReference type="AlphaFoldDB" id="A0A8C3SV47"/>
<accession>A0A8C3SV47</accession>
<keyword evidence="3" id="KW-1185">Reference proteome</keyword>
<dbReference type="Ensembl" id="ENSCSRT00000020225.1">
    <property type="protein sequence ID" value="ENSCSRP00000019348.1"/>
    <property type="gene ID" value="ENSCSRG00000014742.1"/>
</dbReference>
<protein>
    <submittedName>
        <fullName evidence="2">Uncharacterized protein</fullName>
    </submittedName>
</protein>
<sequence length="74" mass="8468">MPAFLAWEQEEPNSNSRVKGVKSTGSVRYTRLDSLLMEAAMTWEFTAMVLFRPTKSLPSFMVAFSVLRNRPKLL</sequence>
<reference evidence="2" key="1">
    <citation type="submission" date="2025-08" db="UniProtKB">
        <authorList>
            <consortium name="Ensembl"/>
        </authorList>
    </citation>
    <scope>IDENTIFICATION</scope>
</reference>
<evidence type="ECO:0000313" key="3">
    <source>
        <dbReference type="Proteomes" id="UP000694403"/>
    </source>
</evidence>
<feature type="region of interest" description="Disordered" evidence="1">
    <location>
        <begin position="1"/>
        <end position="20"/>
    </location>
</feature>
<organism evidence="2 3">
    <name type="scientific">Chelydra serpentina</name>
    <name type="common">Snapping turtle</name>
    <name type="synonym">Testudo serpentina</name>
    <dbReference type="NCBI Taxonomy" id="8475"/>
    <lineage>
        <taxon>Eukaryota</taxon>
        <taxon>Metazoa</taxon>
        <taxon>Chordata</taxon>
        <taxon>Craniata</taxon>
        <taxon>Vertebrata</taxon>
        <taxon>Euteleostomi</taxon>
        <taxon>Archelosauria</taxon>
        <taxon>Testudinata</taxon>
        <taxon>Testudines</taxon>
        <taxon>Cryptodira</taxon>
        <taxon>Durocryptodira</taxon>
        <taxon>Americhelydia</taxon>
        <taxon>Chelydroidea</taxon>
        <taxon>Chelydridae</taxon>
        <taxon>Chelydra</taxon>
    </lineage>
</organism>